<dbReference type="InterPro" id="IPR036250">
    <property type="entry name" value="AcylCo_DH-like_C"/>
</dbReference>
<dbReference type="InterPro" id="IPR009075">
    <property type="entry name" value="AcylCo_DH/oxidase_C"/>
</dbReference>
<dbReference type="Proteomes" id="UP001059836">
    <property type="component" value="Chromosome"/>
</dbReference>
<dbReference type="InterPro" id="IPR037069">
    <property type="entry name" value="AcylCoA_DH/ox_N_sf"/>
</dbReference>
<evidence type="ECO:0000256" key="2">
    <source>
        <dbReference type="ARBA" id="ARBA00009347"/>
    </source>
</evidence>
<evidence type="ECO:0000256" key="4">
    <source>
        <dbReference type="ARBA" id="ARBA00022827"/>
    </source>
</evidence>
<comment type="cofactor">
    <cofactor evidence="1">
        <name>FAD</name>
        <dbReference type="ChEBI" id="CHEBI:57692"/>
    </cofactor>
</comment>
<dbReference type="PANTHER" id="PTHR43884">
    <property type="entry name" value="ACYL-COA DEHYDROGENASE"/>
    <property type="match status" value="1"/>
</dbReference>
<evidence type="ECO:0000256" key="3">
    <source>
        <dbReference type="ARBA" id="ARBA00022630"/>
    </source>
</evidence>
<dbReference type="PANTHER" id="PTHR43884:SF20">
    <property type="entry name" value="ACYL-COA DEHYDROGENASE FADE28"/>
    <property type="match status" value="1"/>
</dbReference>
<keyword evidence="9" id="KW-1185">Reference proteome</keyword>
<accession>A0ABX6IFG4</accession>
<evidence type="ECO:0000313" key="8">
    <source>
        <dbReference type="EMBL" id="QHN34048.1"/>
    </source>
</evidence>
<dbReference type="InterPro" id="IPR009100">
    <property type="entry name" value="AcylCoA_DH/oxidase_NM_dom_sf"/>
</dbReference>
<organism evidence="8 9">
    <name type="scientific">Gordonia pseudamarae</name>
    <dbReference type="NCBI Taxonomy" id="2831662"/>
    <lineage>
        <taxon>Bacteria</taxon>
        <taxon>Bacillati</taxon>
        <taxon>Actinomycetota</taxon>
        <taxon>Actinomycetes</taxon>
        <taxon>Mycobacteriales</taxon>
        <taxon>Gordoniaceae</taxon>
        <taxon>Gordonia</taxon>
    </lineage>
</organism>
<evidence type="ECO:0000259" key="6">
    <source>
        <dbReference type="Pfam" id="PF00441"/>
    </source>
</evidence>
<evidence type="ECO:0000313" key="9">
    <source>
        <dbReference type="Proteomes" id="UP001059836"/>
    </source>
</evidence>
<evidence type="ECO:0008006" key="10">
    <source>
        <dbReference type="Google" id="ProtNLM"/>
    </source>
</evidence>
<sequence>MDLALSQDEEQLAAAVRSFIAREAGTDVLVQEQRTEPGHRPAWSAAMADAGWSGILIPEDDGGAGATALQAAVVAEELGKGPLPGPFLASSAVAALLIAATDPGTVRGEVLAGIADGTRTVVPALVPAGTTWAGLTRAGEFAEATEQGISGEFPFVPYAGSATDLLVPVRGDDTGVEFALVPADGAGVATRVLDGFLAHNHEVLLNGAQATATFTADRAAVAGALARSYAIAAAYSVGGCQVLLDRSVEYSRTREQFGGPIGRFQRVQDHIVELINALDTARWMLYEALWQLDSGQDAFAGAHRAKAVAAEAYITCADAAHKVHGGIGVDPDFGITLYTQQSRSLYGYLGDPRWHKRQMVDALGWTA</sequence>
<gene>
    <name evidence="8" type="ORF">GII31_03120</name>
</gene>
<feature type="domain" description="Acyl-CoA dehydrogenase/oxidase N-terminal" evidence="7">
    <location>
        <begin position="6"/>
        <end position="116"/>
    </location>
</feature>
<feature type="domain" description="Acyl-CoA dehydrogenase/oxidase C-terminal" evidence="6">
    <location>
        <begin position="225"/>
        <end position="358"/>
    </location>
</feature>
<dbReference type="EMBL" id="CP045809">
    <property type="protein sequence ID" value="QHN34048.1"/>
    <property type="molecule type" value="Genomic_DNA"/>
</dbReference>
<dbReference type="Pfam" id="PF00441">
    <property type="entry name" value="Acyl-CoA_dh_1"/>
    <property type="match status" value="1"/>
</dbReference>
<name>A0ABX6IFG4_9ACTN</name>
<keyword evidence="3" id="KW-0285">Flavoprotein</keyword>
<dbReference type="Pfam" id="PF02771">
    <property type="entry name" value="Acyl-CoA_dh_N"/>
    <property type="match status" value="1"/>
</dbReference>
<evidence type="ECO:0000256" key="5">
    <source>
        <dbReference type="ARBA" id="ARBA00023002"/>
    </source>
</evidence>
<keyword evidence="4" id="KW-0274">FAD</keyword>
<proteinExistence type="inferred from homology"/>
<evidence type="ECO:0000259" key="7">
    <source>
        <dbReference type="Pfam" id="PF02771"/>
    </source>
</evidence>
<dbReference type="SUPFAM" id="SSF56645">
    <property type="entry name" value="Acyl-CoA dehydrogenase NM domain-like"/>
    <property type="match status" value="1"/>
</dbReference>
<dbReference type="Gene3D" id="1.10.540.10">
    <property type="entry name" value="Acyl-CoA dehydrogenase/oxidase, N-terminal domain"/>
    <property type="match status" value="1"/>
</dbReference>
<evidence type="ECO:0000256" key="1">
    <source>
        <dbReference type="ARBA" id="ARBA00001974"/>
    </source>
</evidence>
<keyword evidence="5" id="KW-0560">Oxidoreductase</keyword>
<dbReference type="RefSeq" id="WP_213246732.1">
    <property type="nucleotide sequence ID" value="NZ_CP045806.1"/>
</dbReference>
<comment type="similarity">
    <text evidence="2">Belongs to the acyl-CoA dehydrogenase family.</text>
</comment>
<reference evidence="8" key="1">
    <citation type="journal article" date="2021" name="Nat. Microbiol.">
        <title>Cocultivation of an ultrasmall environmental parasitic bacterium with lytic ability against bacteria associated with wastewater foams.</title>
        <authorList>
            <person name="Batinovic S."/>
            <person name="Rose J.J.A."/>
            <person name="Ratcliffe J."/>
            <person name="Seviour R.J."/>
            <person name="Petrovski S."/>
        </authorList>
    </citation>
    <scope>NUCLEOTIDE SEQUENCE</scope>
    <source>
        <strain evidence="8">CON9</strain>
    </source>
</reference>
<dbReference type="SUPFAM" id="SSF47203">
    <property type="entry name" value="Acyl-CoA dehydrogenase C-terminal domain-like"/>
    <property type="match status" value="1"/>
</dbReference>
<dbReference type="InterPro" id="IPR013786">
    <property type="entry name" value="AcylCoA_DH/ox_N"/>
</dbReference>
<protein>
    <recommendedName>
        <fullName evidence="10">Acyl-CoA dehydrogenase</fullName>
    </recommendedName>
</protein>
<dbReference type="Gene3D" id="1.20.140.10">
    <property type="entry name" value="Butyryl-CoA Dehydrogenase, subunit A, domain 3"/>
    <property type="match status" value="1"/>
</dbReference>